<accession>A0A392T7P5</accession>
<dbReference type="Proteomes" id="UP000265520">
    <property type="component" value="Unassembled WGS sequence"/>
</dbReference>
<keyword evidence="2" id="KW-1185">Reference proteome</keyword>
<name>A0A392T7P5_9FABA</name>
<keyword evidence="1" id="KW-0808">Transferase</keyword>
<dbReference type="EMBL" id="LXQA010518779">
    <property type="protein sequence ID" value="MCI56812.1"/>
    <property type="molecule type" value="Genomic_DNA"/>
</dbReference>
<comment type="caution">
    <text evidence="1">The sequence shown here is derived from an EMBL/GenBank/DDBJ whole genome shotgun (WGS) entry which is preliminary data.</text>
</comment>
<proteinExistence type="predicted"/>
<evidence type="ECO:0000313" key="1">
    <source>
        <dbReference type="EMBL" id="MCI56812.1"/>
    </source>
</evidence>
<dbReference type="GO" id="GO:0016740">
    <property type="term" value="F:transferase activity"/>
    <property type="evidence" value="ECO:0007669"/>
    <property type="project" value="UniProtKB-KW"/>
</dbReference>
<dbReference type="AlphaFoldDB" id="A0A392T7P5"/>
<evidence type="ECO:0000313" key="2">
    <source>
        <dbReference type="Proteomes" id="UP000265520"/>
    </source>
</evidence>
<sequence>MNQRRSGKGDGSWTISAILWPELVDALKDDPIFQPMSASHLQL</sequence>
<protein>
    <submittedName>
        <fullName evidence="1">Anthranilate N-benzoyltransferase protein 1-like</fullName>
    </submittedName>
</protein>
<reference evidence="1 2" key="1">
    <citation type="journal article" date="2018" name="Front. Plant Sci.">
        <title>Red Clover (Trifolium pratense) and Zigzag Clover (T. medium) - A Picture of Genomic Similarities and Differences.</title>
        <authorList>
            <person name="Dluhosova J."/>
            <person name="Istvanek J."/>
            <person name="Nedelnik J."/>
            <person name="Repkova J."/>
        </authorList>
    </citation>
    <scope>NUCLEOTIDE SEQUENCE [LARGE SCALE GENOMIC DNA]</scope>
    <source>
        <strain evidence="2">cv. 10/8</strain>
        <tissue evidence="1">Leaf</tissue>
    </source>
</reference>
<organism evidence="1 2">
    <name type="scientific">Trifolium medium</name>
    <dbReference type="NCBI Taxonomy" id="97028"/>
    <lineage>
        <taxon>Eukaryota</taxon>
        <taxon>Viridiplantae</taxon>
        <taxon>Streptophyta</taxon>
        <taxon>Embryophyta</taxon>
        <taxon>Tracheophyta</taxon>
        <taxon>Spermatophyta</taxon>
        <taxon>Magnoliopsida</taxon>
        <taxon>eudicotyledons</taxon>
        <taxon>Gunneridae</taxon>
        <taxon>Pentapetalae</taxon>
        <taxon>rosids</taxon>
        <taxon>fabids</taxon>
        <taxon>Fabales</taxon>
        <taxon>Fabaceae</taxon>
        <taxon>Papilionoideae</taxon>
        <taxon>50 kb inversion clade</taxon>
        <taxon>NPAAA clade</taxon>
        <taxon>Hologalegina</taxon>
        <taxon>IRL clade</taxon>
        <taxon>Trifolieae</taxon>
        <taxon>Trifolium</taxon>
    </lineage>
</organism>